<dbReference type="InterPro" id="IPR050553">
    <property type="entry name" value="Thioredoxin_ResA/DsbE_sf"/>
</dbReference>
<dbReference type="InterPro" id="IPR013766">
    <property type="entry name" value="Thioredoxin_domain"/>
</dbReference>
<feature type="domain" description="Thioredoxin" evidence="3">
    <location>
        <begin position="51"/>
        <end position="196"/>
    </location>
</feature>
<dbReference type="RefSeq" id="WP_084359288.1">
    <property type="nucleotide sequence ID" value="NZ_CP014504.1"/>
</dbReference>
<dbReference type="Gene3D" id="3.40.30.10">
    <property type="entry name" value="Glutaredoxin"/>
    <property type="match status" value="1"/>
</dbReference>
<gene>
    <name evidence="4" type="ORF">AY601_2940</name>
</gene>
<dbReference type="KEGG" id="pcm:AY601_2940"/>
<feature type="transmembrane region" description="Helical" evidence="2">
    <location>
        <begin position="21"/>
        <end position="38"/>
    </location>
</feature>
<dbReference type="EMBL" id="CP014504">
    <property type="protein sequence ID" value="AMP99814.1"/>
    <property type="molecule type" value="Genomic_DNA"/>
</dbReference>
<evidence type="ECO:0000313" key="4">
    <source>
        <dbReference type="EMBL" id="AMP99814.1"/>
    </source>
</evidence>
<dbReference type="InterPro" id="IPR036249">
    <property type="entry name" value="Thioredoxin-like_sf"/>
</dbReference>
<keyword evidence="2" id="KW-1133">Transmembrane helix</keyword>
<evidence type="ECO:0000256" key="1">
    <source>
        <dbReference type="SAM" id="Coils"/>
    </source>
</evidence>
<protein>
    <recommendedName>
        <fullName evidence="3">Thioredoxin domain-containing protein</fullName>
    </recommendedName>
</protein>
<dbReference type="GO" id="GO:0016491">
    <property type="term" value="F:oxidoreductase activity"/>
    <property type="evidence" value="ECO:0007669"/>
    <property type="project" value="InterPro"/>
</dbReference>
<name>A0A127VET1_9SPHI</name>
<dbReference type="SUPFAM" id="SSF52833">
    <property type="entry name" value="Thioredoxin-like"/>
    <property type="match status" value="1"/>
</dbReference>
<dbReference type="PANTHER" id="PTHR42852">
    <property type="entry name" value="THIOL:DISULFIDE INTERCHANGE PROTEIN DSBE"/>
    <property type="match status" value="1"/>
</dbReference>
<dbReference type="PATRIC" id="fig|188932.3.peg.3067"/>
<sequence length="453" mass="51863">MKVTNYKSRHNLLHFREIIKHLFFCLVIMLNGSLGIFAQENKAIDITTKGIQISQQVPDIIITNIHNYKTKTAKISDFKDKLLIIDFWATWCSPCVAMIPKMDSLQKAFGNKIQFLSATYQSEKEALPFLHKFEKQQKKHYDLPVVFGDKELHKLFPHTTLPHYVWVDQNGEVKAITEGKEVTEDNIRKMVSGSAEMTKKSDFKIAYDKNKPFLINGNGGDGTGLLYHSTLTRYIEGLELAGDFTLDSLNGRKISIRNANLAWLYQVAFSEKGAVFNEMNTVMEVDDVSKLTSSLSGKAYRDWLKAGNGFCYELIVPMSNMRESNKIMQQDLSRYFRQYSASIENRDENCLILKRTSSIDKIKSKGGKANIDLDRFGYHLNNITIGNLFYRLNFTQRTPLFLIDETGYNGKVDLTILASLPDISGVNKELEKYDLKIEEAKRKRNILVIKDNL</sequence>
<dbReference type="InterPro" id="IPR013740">
    <property type="entry name" value="Redoxin"/>
</dbReference>
<organism evidence="4 5">
    <name type="scientific">Pedobacter cryoconitis</name>
    <dbReference type="NCBI Taxonomy" id="188932"/>
    <lineage>
        <taxon>Bacteria</taxon>
        <taxon>Pseudomonadati</taxon>
        <taxon>Bacteroidota</taxon>
        <taxon>Sphingobacteriia</taxon>
        <taxon>Sphingobacteriales</taxon>
        <taxon>Sphingobacteriaceae</taxon>
        <taxon>Pedobacter</taxon>
    </lineage>
</organism>
<dbReference type="CDD" id="cd02966">
    <property type="entry name" value="TlpA_like_family"/>
    <property type="match status" value="1"/>
</dbReference>
<proteinExistence type="predicted"/>
<dbReference type="PANTHER" id="PTHR42852:SF18">
    <property type="entry name" value="CHROMOSOME UNDETERMINED SCAFFOLD_47, WHOLE GENOME SHOTGUN SEQUENCE"/>
    <property type="match status" value="1"/>
</dbReference>
<keyword evidence="2" id="KW-0472">Membrane</keyword>
<feature type="coiled-coil region" evidence="1">
    <location>
        <begin position="423"/>
        <end position="450"/>
    </location>
</feature>
<dbReference type="AlphaFoldDB" id="A0A127VET1"/>
<evidence type="ECO:0000313" key="5">
    <source>
        <dbReference type="Proteomes" id="UP000071561"/>
    </source>
</evidence>
<accession>A0A127VET1</accession>
<evidence type="ECO:0000256" key="2">
    <source>
        <dbReference type="SAM" id="Phobius"/>
    </source>
</evidence>
<keyword evidence="1" id="KW-0175">Coiled coil</keyword>
<keyword evidence="5" id="KW-1185">Reference proteome</keyword>
<evidence type="ECO:0000259" key="3">
    <source>
        <dbReference type="PROSITE" id="PS51352"/>
    </source>
</evidence>
<dbReference type="PROSITE" id="PS51352">
    <property type="entry name" value="THIOREDOXIN_2"/>
    <property type="match status" value="1"/>
</dbReference>
<dbReference type="OrthoDB" id="1118217at2"/>
<dbReference type="Proteomes" id="UP000071561">
    <property type="component" value="Chromosome"/>
</dbReference>
<keyword evidence="2" id="KW-0812">Transmembrane</keyword>
<dbReference type="Pfam" id="PF08534">
    <property type="entry name" value="Redoxin"/>
    <property type="match status" value="1"/>
</dbReference>
<reference evidence="4 5" key="1">
    <citation type="submission" date="2016-03" db="EMBL/GenBank/DDBJ databases">
        <title>Complete genome sequence of Pedobacter cryoconitis PAMC 27485.</title>
        <authorList>
            <person name="Lee J."/>
            <person name="Kim O.-S."/>
        </authorList>
    </citation>
    <scope>NUCLEOTIDE SEQUENCE [LARGE SCALE GENOMIC DNA]</scope>
    <source>
        <strain evidence="4 5">PAMC 27485</strain>
    </source>
</reference>